<reference evidence="4" key="1">
    <citation type="submission" date="2025-08" db="UniProtKB">
        <authorList>
            <consortium name="RefSeq"/>
        </authorList>
    </citation>
    <scope>IDENTIFICATION</scope>
    <source>
        <tissue evidence="4">Young leaves</tissue>
    </source>
</reference>
<keyword evidence="2" id="KW-1133">Transmembrane helix</keyword>
<keyword evidence="2" id="KW-0472">Membrane</keyword>
<feature type="region of interest" description="Disordered" evidence="1">
    <location>
        <begin position="650"/>
        <end position="714"/>
    </location>
</feature>
<dbReference type="RefSeq" id="XP_038972938.1">
    <property type="nucleotide sequence ID" value="XM_039117010.1"/>
</dbReference>
<organism evidence="3 4">
    <name type="scientific">Phoenix dactylifera</name>
    <name type="common">Date palm</name>
    <dbReference type="NCBI Taxonomy" id="42345"/>
    <lineage>
        <taxon>Eukaryota</taxon>
        <taxon>Viridiplantae</taxon>
        <taxon>Streptophyta</taxon>
        <taxon>Embryophyta</taxon>
        <taxon>Tracheophyta</taxon>
        <taxon>Spermatophyta</taxon>
        <taxon>Magnoliopsida</taxon>
        <taxon>Liliopsida</taxon>
        <taxon>Arecaceae</taxon>
        <taxon>Coryphoideae</taxon>
        <taxon>Phoeniceae</taxon>
        <taxon>Phoenix</taxon>
    </lineage>
</organism>
<feature type="compositionally biased region" description="Low complexity" evidence="1">
    <location>
        <begin position="392"/>
        <end position="402"/>
    </location>
</feature>
<feature type="compositionally biased region" description="Basic and acidic residues" evidence="1">
    <location>
        <begin position="740"/>
        <end position="764"/>
    </location>
</feature>
<feature type="compositionally biased region" description="Basic and acidic residues" evidence="1">
    <location>
        <begin position="353"/>
        <end position="383"/>
    </location>
</feature>
<feature type="region of interest" description="Disordered" evidence="1">
    <location>
        <begin position="243"/>
        <end position="402"/>
    </location>
</feature>
<feature type="transmembrane region" description="Helical" evidence="2">
    <location>
        <begin position="70"/>
        <end position="90"/>
    </location>
</feature>
<evidence type="ECO:0000256" key="2">
    <source>
        <dbReference type="SAM" id="Phobius"/>
    </source>
</evidence>
<evidence type="ECO:0000256" key="1">
    <source>
        <dbReference type="SAM" id="MobiDB-lite"/>
    </source>
</evidence>
<accession>A0A8B8ZN84</accession>
<proteinExistence type="predicted"/>
<feature type="compositionally biased region" description="Basic and acidic residues" evidence="1">
    <location>
        <begin position="139"/>
        <end position="149"/>
    </location>
</feature>
<dbReference type="PANTHER" id="PTHR37198">
    <property type="entry name" value="NUCLEOLIN"/>
    <property type="match status" value="1"/>
</dbReference>
<sequence>MESKAVVNPPEANLPVVVEKSGGGGRWDQVRSAVLRRGWSLGKKVAIAGAAISCAPVVIPPLLFFSTLGLAVAFPFGVYLASFAYTDLLMRSLLPPPPQEKEQEEEEEFFEPEEEMESEGEKTEVEEEKEKEEENVPQLDHDIEEKGDGGVVEEERQMEEAGMGKGKELVEDNKEEECGGGTLFYDEDMRKDFAVNLVPVELVCADDRYSSEVFEDRNRVEIVTEEQLMEEMKMPEEILVENEKNQEDKVEGTAQGLPPTAFPFDSVAPLEKEIEPSSQYASADEVGGARLGAETGGEEMEEEMGGGEQMEAEAEVKEEEGLDAAAPKSKESVPSADEVLEDREVEIVPSLEHASDAKDGGDTGDRGLVRQKSGVEEKGRNEGGVDSTAQEVPPSVDPSLVVVPQDTPMEEMGMEEELGAEQKVKNEDIVCFALEHESKIKQSSLSLVYGSKFEKGYEGAVGILEEEIPTEELGLGEAYAVEEMGDEGVGIKEEEKLTEVGLPEAYVVEEEGYEGNVGITEEEKLTEEVAFGDAYAVDKGYGRDVGILEEEKPREDVGLGEAYAFEYKDEGDVGKMEEEKQTKEVGLGEACVIEEKGYRGDVGMMEEEKPTEEVGLGVATAVEEKTYEADIGITEEKKPTEEVGLLEASAVEKKGNQGDVGLVEDKKLTEEGGLEEEREEKGKEDERVDCADFESENLLPSAYPSEAVAPEASKNEIEQSLEFAADVKEGGNRGSIGLMEEEKPVEQIEVREEITAEEKGRKEDDVDASTQKPPQNVYPFNNAVLEEHEDSVKPSSLSSECPSMFKGNGYGVCVETVEEGKLTEGAELRKEIEEVQKGEEAVDTSALESEKLLPSGYASVAALLEECKAETEPISQLACDVKNSGNKGGIGLVGEEKLLEEMDEREGKGLEENEYTAGAASQGFSQCVYPSVGEVLEEHMNQVKQSNRSSEFASVIKEKGHEGEVEMIEEKKPTEGMHLGEERQREAKEEECVDTAAMETEKLSPRAYLSESVASEVCEVEIELSSLSSEYASFVKDDGEGIGIKLVEEVQPTEEEMIMEEKKEAENKVMKQEGVGAENKEQLQNAEHFVDVVSTEQKIETEQSGVSLCDPSVVKQNEDGDCIEVLEEKILLSNEAGMREEREVLVEGKEEDGDNAAAPKNDGAVSSADGAVAVVAMEIKGESEPSGFNSEYLPAVEYQSLDMAETESRSSIEHGLDLSPGPKAVAVDTEVPVSSDGEGLYSEDKLWEQIFAIRTIMGYKAALQLSLVEELRALFFVTGVKPPASMKGDSDLVELNEMLRFLKSVIGVQ</sequence>
<keyword evidence="2" id="KW-0812">Transmembrane</keyword>
<feature type="region of interest" description="Disordered" evidence="1">
    <location>
        <begin position="96"/>
        <end position="149"/>
    </location>
</feature>
<feature type="region of interest" description="Disordered" evidence="1">
    <location>
        <begin position="730"/>
        <end position="778"/>
    </location>
</feature>
<dbReference type="PANTHER" id="PTHR37198:SF1">
    <property type="entry name" value="NUCLEOLIN"/>
    <property type="match status" value="1"/>
</dbReference>
<protein>
    <submittedName>
        <fullName evidence="4">Uncharacterized protein LOC113461932 isoform X1</fullName>
    </submittedName>
</protein>
<dbReference type="Proteomes" id="UP000228380">
    <property type="component" value="Unplaced"/>
</dbReference>
<evidence type="ECO:0000313" key="3">
    <source>
        <dbReference type="Proteomes" id="UP000228380"/>
    </source>
</evidence>
<feature type="compositionally biased region" description="Acidic residues" evidence="1">
    <location>
        <begin position="102"/>
        <end position="135"/>
    </location>
</feature>
<name>A0A8B8ZN84_PHODC</name>
<dbReference type="KEGG" id="pda:113461932"/>
<gene>
    <name evidence="4" type="primary">LOC113461932</name>
</gene>
<feature type="compositionally biased region" description="Acidic residues" evidence="1">
    <location>
        <begin position="296"/>
        <end position="322"/>
    </location>
</feature>
<dbReference type="GeneID" id="113461932"/>
<feature type="compositionally biased region" description="Basic and acidic residues" evidence="1">
    <location>
        <begin position="679"/>
        <end position="690"/>
    </location>
</feature>
<keyword evidence="3" id="KW-1185">Reference proteome</keyword>
<dbReference type="OrthoDB" id="1933309at2759"/>
<evidence type="ECO:0000313" key="4">
    <source>
        <dbReference type="RefSeq" id="XP_038972938.1"/>
    </source>
</evidence>